<dbReference type="EC" id="2.7.11.1" evidence="1"/>
<dbReference type="PANTHER" id="PTHR47634:SF9">
    <property type="entry name" value="PROTEIN KINASE DOMAIN-CONTAINING PROTEIN-RELATED"/>
    <property type="match status" value="1"/>
</dbReference>
<dbReference type="InterPro" id="IPR017441">
    <property type="entry name" value="Protein_kinase_ATP_BS"/>
</dbReference>
<accession>A0A3G4ZXL2</accession>
<keyword evidence="2 11" id="KW-0723">Serine/threonine-protein kinase</keyword>
<dbReference type="PANTHER" id="PTHR47634">
    <property type="entry name" value="PROTEIN KINASE DOMAIN-CONTAINING PROTEIN-RELATED"/>
    <property type="match status" value="1"/>
</dbReference>
<evidence type="ECO:0000256" key="3">
    <source>
        <dbReference type="ARBA" id="ARBA00022679"/>
    </source>
</evidence>
<evidence type="ECO:0000256" key="1">
    <source>
        <dbReference type="ARBA" id="ARBA00012513"/>
    </source>
</evidence>
<dbReference type="PROSITE" id="PS00108">
    <property type="entry name" value="PROTEIN_KINASE_ST"/>
    <property type="match status" value="1"/>
</dbReference>
<gene>
    <name evidence="11" type="ORF">Faunusvirus32_7</name>
</gene>
<dbReference type="GO" id="GO:0050684">
    <property type="term" value="P:regulation of mRNA processing"/>
    <property type="evidence" value="ECO:0007669"/>
    <property type="project" value="TreeGrafter"/>
</dbReference>
<sequence>MSNNDNDNDSSSSDGIDYRHNGDELLGDIIYQKYILVHKIGYGAFSSVWAGYNLEDKKFYAIKIHNPADYEDGLKEIDILKSMDKYNTRHLIRLIESFEITRNGKKRVCIITELLAGSIDDFLREGKYRHGLPVAACKRVMTQLLHALKQLHDNDMIHTDLKPENILVRGVKHNIKNRLDFYKTNFEKQYAIYRQQLIDEKKYQMTNKKHIKRFNKYRYTLYSKTCQYVMGLLKNNTFDKFQNDDELIDNDSIENIEIVLADVGNAVPATNKCNNEIQTRHYRAPEVILGLKYDTQCDMWSVGCILYELLTGDVLFDPEKDAKASRDVHHLYWMEQLIGSMPGHMIRQSQRRKELYDKNTKLRNAPPVSSTPLEELFADKFDSSDEINAERTDIMDLTSQLLSYDPDDRLNCADSLCHQWIKK</sequence>
<keyword evidence="4 9" id="KW-0547">Nucleotide-binding</keyword>
<dbReference type="SUPFAM" id="SSF56112">
    <property type="entry name" value="Protein kinase-like (PK-like)"/>
    <property type="match status" value="1"/>
</dbReference>
<dbReference type="InterPro" id="IPR000719">
    <property type="entry name" value="Prot_kinase_dom"/>
</dbReference>
<name>A0A3G4ZXL2_9VIRU</name>
<proteinExistence type="predicted"/>
<dbReference type="Pfam" id="PF00069">
    <property type="entry name" value="Pkinase"/>
    <property type="match status" value="2"/>
</dbReference>
<reference evidence="11" key="1">
    <citation type="submission" date="2018-10" db="EMBL/GenBank/DDBJ databases">
        <title>Hidden diversity of soil giant viruses.</title>
        <authorList>
            <person name="Schulz F."/>
            <person name="Alteio L."/>
            <person name="Goudeau D."/>
            <person name="Ryan E.M."/>
            <person name="Malmstrom R.R."/>
            <person name="Blanchard J."/>
            <person name="Woyke T."/>
        </authorList>
    </citation>
    <scope>NUCLEOTIDE SEQUENCE</scope>
    <source>
        <strain evidence="11">FNV1</strain>
    </source>
</reference>
<evidence type="ECO:0000259" key="10">
    <source>
        <dbReference type="PROSITE" id="PS50011"/>
    </source>
</evidence>
<evidence type="ECO:0000256" key="5">
    <source>
        <dbReference type="ARBA" id="ARBA00022777"/>
    </source>
</evidence>
<dbReference type="GO" id="GO:0005524">
    <property type="term" value="F:ATP binding"/>
    <property type="evidence" value="ECO:0007669"/>
    <property type="project" value="UniProtKB-UniRule"/>
</dbReference>
<dbReference type="InterPro" id="IPR051334">
    <property type="entry name" value="SRPK"/>
</dbReference>
<protein>
    <recommendedName>
        <fullName evidence="1">non-specific serine/threonine protein kinase</fullName>
        <ecNumber evidence="1">2.7.11.1</ecNumber>
    </recommendedName>
</protein>
<evidence type="ECO:0000256" key="9">
    <source>
        <dbReference type="PROSITE-ProRule" id="PRU10141"/>
    </source>
</evidence>
<evidence type="ECO:0000256" key="7">
    <source>
        <dbReference type="ARBA" id="ARBA00047899"/>
    </source>
</evidence>
<dbReference type="InterPro" id="IPR008271">
    <property type="entry name" value="Ser/Thr_kinase_AS"/>
</dbReference>
<dbReference type="Gene3D" id="3.30.200.20">
    <property type="entry name" value="Phosphorylase Kinase, domain 1"/>
    <property type="match status" value="1"/>
</dbReference>
<evidence type="ECO:0000256" key="8">
    <source>
        <dbReference type="ARBA" id="ARBA00048679"/>
    </source>
</evidence>
<feature type="domain" description="Protein kinase" evidence="10">
    <location>
        <begin position="34"/>
        <end position="421"/>
    </location>
</feature>
<dbReference type="Gene3D" id="1.10.510.10">
    <property type="entry name" value="Transferase(Phosphotransferase) domain 1"/>
    <property type="match status" value="1"/>
</dbReference>
<dbReference type="InterPro" id="IPR011009">
    <property type="entry name" value="Kinase-like_dom_sf"/>
</dbReference>
<keyword evidence="5 11" id="KW-0418">Kinase</keyword>
<comment type="catalytic activity">
    <reaction evidence="8">
        <text>L-seryl-[protein] + ATP = O-phospho-L-seryl-[protein] + ADP + H(+)</text>
        <dbReference type="Rhea" id="RHEA:17989"/>
        <dbReference type="Rhea" id="RHEA-COMP:9863"/>
        <dbReference type="Rhea" id="RHEA-COMP:11604"/>
        <dbReference type="ChEBI" id="CHEBI:15378"/>
        <dbReference type="ChEBI" id="CHEBI:29999"/>
        <dbReference type="ChEBI" id="CHEBI:30616"/>
        <dbReference type="ChEBI" id="CHEBI:83421"/>
        <dbReference type="ChEBI" id="CHEBI:456216"/>
        <dbReference type="EC" id="2.7.11.1"/>
    </reaction>
</comment>
<dbReference type="EMBL" id="MK072163">
    <property type="protein sequence ID" value="AYV79645.1"/>
    <property type="molecule type" value="Genomic_DNA"/>
</dbReference>
<evidence type="ECO:0000256" key="2">
    <source>
        <dbReference type="ARBA" id="ARBA00022527"/>
    </source>
</evidence>
<evidence type="ECO:0000256" key="6">
    <source>
        <dbReference type="ARBA" id="ARBA00022840"/>
    </source>
</evidence>
<evidence type="ECO:0000313" key="11">
    <source>
        <dbReference type="EMBL" id="AYV79645.1"/>
    </source>
</evidence>
<feature type="binding site" evidence="9">
    <location>
        <position position="63"/>
    </location>
    <ligand>
        <name>ATP</name>
        <dbReference type="ChEBI" id="CHEBI:30616"/>
    </ligand>
</feature>
<keyword evidence="6 9" id="KW-0067">ATP-binding</keyword>
<dbReference type="SMART" id="SM00220">
    <property type="entry name" value="S_TKc"/>
    <property type="match status" value="1"/>
</dbReference>
<evidence type="ECO:0000256" key="4">
    <source>
        <dbReference type="ARBA" id="ARBA00022741"/>
    </source>
</evidence>
<dbReference type="GO" id="GO:0004674">
    <property type="term" value="F:protein serine/threonine kinase activity"/>
    <property type="evidence" value="ECO:0007669"/>
    <property type="project" value="UniProtKB-KW"/>
</dbReference>
<organism evidence="11">
    <name type="scientific">Faunusvirus sp</name>
    <dbReference type="NCBI Taxonomy" id="2487766"/>
    <lineage>
        <taxon>Viruses</taxon>
        <taxon>Varidnaviria</taxon>
        <taxon>Bamfordvirae</taxon>
        <taxon>Nucleocytoviricota</taxon>
        <taxon>Megaviricetes</taxon>
        <taxon>Imitervirales</taxon>
        <taxon>Mimiviridae</taxon>
    </lineage>
</organism>
<comment type="catalytic activity">
    <reaction evidence="7">
        <text>L-threonyl-[protein] + ATP = O-phospho-L-threonyl-[protein] + ADP + H(+)</text>
        <dbReference type="Rhea" id="RHEA:46608"/>
        <dbReference type="Rhea" id="RHEA-COMP:11060"/>
        <dbReference type="Rhea" id="RHEA-COMP:11605"/>
        <dbReference type="ChEBI" id="CHEBI:15378"/>
        <dbReference type="ChEBI" id="CHEBI:30013"/>
        <dbReference type="ChEBI" id="CHEBI:30616"/>
        <dbReference type="ChEBI" id="CHEBI:61977"/>
        <dbReference type="ChEBI" id="CHEBI:456216"/>
        <dbReference type="EC" id="2.7.11.1"/>
    </reaction>
</comment>
<dbReference type="PROSITE" id="PS50011">
    <property type="entry name" value="PROTEIN_KINASE_DOM"/>
    <property type="match status" value="1"/>
</dbReference>
<dbReference type="PROSITE" id="PS00107">
    <property type="entry name" value="PROTEIN_KINASE_ATP"/>
    <property type="match status" value="1"/>
</dbReference>
<keyword evidence="3" id="KW-0808">Transferase</keyword>